<dbReference type="GO" id="GO:0036064">
    <property type="term" value="C:ciliary basal body"/>
    <property type="evidence" value="ECO:0007669"/>
    <property type="project" value="TreeGrafter"/>
</dbReference>
<keyword evidence="4 7" id="KW-0175">Coiled coil</keyword>
<name>A0A8J2MRW8_COTCN</name>
<protein>
    <recommendedName>
        <fullName evidence="3">Cilia- and flagella-associated protein 157</fullName>
    </recommendedName>
</protein>
<evidence type="ECO:0000313" key="9">
    <source>
        <dbReference type="Proteomes" id="UP000786811"/>
    </source>
</evidence>
<comment type="similarity">
    <text evidence="2">Belongs to the CFAP157 family.</text>
</comment>
<comment type="caution">
    <text evidence="8">The sequence shown here is derived from an EMBL/GenBank/DDBJ whole genome shotgun (WGS) entry which is preliminary data.</text>
</comment>
<dbReference type="InterPro" id="IPR038844">
    <property type="entry name" value="CFAP157"/>
</dbReference>
<keyword evidence="6" id="KW-0966">Cell projection</keyword>
<dbReference type="PANTHER" id="PTHR31954">
    <property type="entry name" value="CILIA- AND FLAGELLA-ASSOCIATED PROTEIN 157"/>
    <property type="match status" value="1"/>
</dbReference>
<proteinExistence type="inferred from homology"/>
<evidence type="ECO:0000313" key="8">
    <source>
        <dbReference type="EMBL" id="CAG5106541.1"/>
    </source>
</evidence>
<organism evidence="8 9">
    <name type="scientific">Cotesia congregata</name>
    <name type="common">Parasitoid wasp</name>
    <name type="synonym">Apanteles congregatus</name>
    <dbReference type="NCBI Taxonomy" id="51543"/>
    <lineage>
        <taxon>Eukaryota</taxon>
        <taxon>Metazoa</taxon>
        <taxon>Ecdysozoa</taxon>
        <taxon>Arthropoda</taxon>
        <taxon>Hexapoda</taxon>
        <taxon>Insecta</taxon>
        <taxon>Pterygota</taxon>
        <taxon>Neoptera</taxon>
        <taxon>Endopterygota</taxon>
        <taxon>Hymenoptera</taxon>
        <taxon>Apocrita</taxon>
        <taxon>Ichneumonoidea</taxon>
        <taxon>Braconidae</taxon>
        <taxon>Microgastrinae</taxon>
        <taxon>Cotesia</taxon>
    </lineage>
</organism>
<comment type="subcellular location">
    <subcellularLocation>
        <location evidence="1">Cell projection</location>
        <location evidence="1">Cilium</location>
    </subcellularLocation>
</comment>
<dbReference type="PANTHER" id="PTHR31954:SF1">
    <property type="entry name" value="CILIA- AND FLAGELLA-ASSOCIATED PROTEIN 157"/>
    <property type="match status" value="1"/>
</dbReference>
<evidence type="ECO:0000256" key="6">
    <source>
        <dbReference type="ARBA" id="ARBA00023273"/>
    </source>
</evidence>
<dbReference type="OrthoDB" id="166611at2759"/>
<reference evidence="8" key="1">
    <citation type="submission" date="2021-04" db="EMBL/GenBank/DDBJ databases">
        <authorList>
            <person name="Chebbi M.A.C M."/>
        </authorList>
    </citation>
    <scope>NUCLEOTIDE SEQUENCE</scope>
</reference>
<keyword evidence="5" id="KW-0969">Cilium</keyword>
<feature type="coiled-coil region" evidence="7">
    <location>
        <begin position="46"/>
        <end position="252"/>
    </location>
</feature>
<evidence type="ECO:0000256" key="3">
    <source>
        <dbReference type="ARBA" id="ARBA00014087"/>
    </source>
</evidence>
<evidence type="ECO:0000256" key="7">
    <source>
        <dbReference type="SAM" id="Coils"/>
    </source>
</evidence>
<dbReference type="Proteomes" id="UP000786811">
    <property type="component" value="Unassembled WGS sequence"/>
</dbReference>
<keyword evidence="8" id="KW-0282">Flagellum</keyword>
<accession>A0A8J2MRW8</accession>
<gene>
    <name evidence="8" type="ORF">HICCMSTLAB_LOCUS12311</name>
</gene>
<evidence type="ECO:0000256" key="1">
    <source>
        <dbReference type="ARBA" id="ARBA00004138"/>
    </source>
</evidence>
<evidence type="ECO:0000256" key="5">
    <source>
        <dbReference type="ARBA" id="ARBA00023069"/>
    </source>
</evidence>
<dbReference type="AlphaFoldDB" id="A0A8J2MRW8"/>
<dbReference type="GO" id="GO:0008017">
    <property type="term" value="F:microtubule binding"/>
    <property type="evidence" value="ECO:0007669"/>
    <property type="project" value="TreeGrafter"/>
</dbReference>
<keyword evidence="9" id="KW-1185">Reference proteome</keyword>
<dbReference type="EMBL" id="CAJNRD030001124">
    <property type="protein sequence ID" value="CAG5106541.1"/>
    <property type="molecule type" value="Genomic_DNA"/>
</dbReference>
<sequence>MPKKKKKGDKEKKVRKKSSISERDTVFFEQQIVDNNRILARVRGRNEFLEAETETLKGKLSQLEEDRSDVIAHLKRILHQKTEEARELSERLLAMEELRKEEQNQFKTKENNMLQDYHNMETTLNAEVKLVAGKLNALEEWRNARAELTQKFEIQEQQMAEQEQRHAETLYETEKSLIIGKAKMQKETEERLNELALKFQEATNLRIADATHRAVRENVALHLELDKMLKVCEELEDKTQTYKDKEENARLRASLFEKEAQIALNKVLERNKIIQSLLEEHLSMSRVRTNNMRIRSQAASKEELVKLYEDQYSDDLKKKEKIEKNIIEAEDSRRSILEQVQIDNRRMKKLGELLETVRNLITELTVKTKSVDCKVCEVDESFKEKLMSIYKLLEKLNASTEIISE</sequence>
<evidence type="ECO:0000256" key="2">
    <source>
        <dbReference type="ARBA" id="ARBA00010841"/>
    </source>
</evidence>
<evidence type="ECO:0000256" key="4">
    <source>
        <dbReference type="ARBA" id="ARBA00023054"/>
    </source>
</evidence>